<evidence type="ECO:0000256" key="2">
    <source>
        <dbReference type="ARBA" id="ARBA00022517"/>
    </source>
</evidence>
<feature type="domain" description="YqgF/RNase H-like" evidence="6">
    <location>
        <begin position="1"/>
        <end position="101"/>
    </location>
</feature>
<protein>
    <recommendedName>
        <fullName evidence="5">Putative pre-16S rRNA nuclease</fullName>
        <ecNumber evidence="5">3.1.-.-</ecNumber>
    </recommendedName>
</protein>
<evidence type="ECO:0000313" key="7">
    <source>
        <dbReference type="EMBL" id="SKA04545.1"/>
    </source>
</evidence>
<dbReference type="InterPro" id="IPR006641">
    <property type="entry name" value="YqgF/RNaseH-like_dom"/>
</dbReference>
<dbReference type="Gene3D" id="3.30.420.140">
    <property type="entry name" value="YqgF/RNase H-like domain"/>
    <property type="match status" value="1"/>
</dbReference>
<keyword evidence="3 5" id="KW-0540">Nuclease</keyword>
<accession>A0A1T4QLF6</accession>
<dbReference type="InterPro" id="IPR037027">
    <property type="entry name" value="YqgF/RNaseH-like_dom_sf"/>
</dbReference>
<dbReference type="Proteomes" id="UP000190625">
    <property type="component" value="Unassembled WGS sequence"/>
</dbReference>
<dbReference type="GO" id="GO:0000967">
    <property type="term" value="P:rRNA 5'-end processing"/>
    <property type="evidence" value="ECO:0007669"/>
    <property type="project" value="UniProtKB-UniRule"/>
</dbReference>
<dbReference type="OrthoDB" id="9796140at2"/>
<keyword evidence="8" id="KW-1185">Reference proteome</keyword>
<evidence type="ECO:0000256" key="4">
    <source>
        <dbReference type="ARBA" id="ARBA00022801"/>
    </source>
</evidence>
<evidence type="ECO:0000313" key="8">
    <source>
        <dbReference type="Proteomes" id="UP000190625"/>
    </source>
</evidence>
<dbReference type="SUPFAM" id="SSF53098">
    <property type="entry name" value="Ribonuclease H-like"/>
    <property type="match status" value="1"/>
</dbReference>
<comment type="function">
    <text evidence="5">Could be a nuclease involved in processing of the 5'-end of pre-16S rRNA.</text>
</comment>
<evidence type="ECO:0000256" key="3">
    <source>
        <dbReference type="ARBA" id="ARBA00022722"/>
    </source>
</evidence>
<dbReference type="Pfam" id="PF03652">
    <property type="entry name" value="RuvX"/>
    <property type="match status" value="1"/>
</dbReference>
<evidence type="ECO:0000259" key="6">
    <source>
        <dbReference type="SMART" id="SM00732"/>
    </source>
</evidence>
<dbReference type="EC" id="3.1.-.-" evidence="5"/>
<comment type="similarity">
    <text evidence="5">Belongs to the YqgF HJR family.</text>
</comment>
<dbReference type="GO" id="GO:0016788">
    <property type="term" value="F:hydrolase activity, acting on ester bonds"/>
    <property type="evidence" value="ECO:0007669"/>
    <property type="project" value="UniProtKB-UniRule"/>
</dbReference>
<proteinExistence type="inferred from homology"/>
<dbReference type="NCBIfam" id="TIGR00250">
    <property type="entry name" value="RNAse_H_YqgF"/>
    <property type="match status" value="1"/>
</dbReference>
<dbReference type="EMBL" id="FUWM01000029">
    <property type="protein sequence ID" value="SKA04545.1"/>
    <property type="molecule type" value="Genomic_DNA"/>
</dbReference>
<dbReference type="AlphaFoldDB" id="A0A1T4QLF6"/>
<dbReference type="InterPro" id="IPR012337">
    <property type="entry name" value="RNaseH-like_sf"/>
</dbReference>
<dbReference type="InterPro" id="IPR005227">
    <property type="entry name" value="YqgF"/>
</dbReference>
<keyword evidence="2 5" id="KW-0690">Ribosome biogenesis</keyword>
<dbReference type="RefSeq" id="WP_078811010.1">
    <property type="nucleotide sequence ID" value="NZ_FUWM01000029.1"/>
</dbReference>
<dbReference type="PANTHER" id="PTHR33317">
    <property type="entry name" value="POLYNUCLEOTIDYL TRANSFERASE, RIBONUCLEASE H-LIKE SUPERFAMILY PROTEIN"/>
    <property type="match status" value="1"/>
</dbReference>
<evidence type="ECO:0000256" key="5">
    <source>
        <dbReference type="HAMAP-Rule" id="MF_00651"/>
    </source>
</evidence>
<organism evidence="7 8">
    <name type="scientific">Selenihalanaerobacter shriftii</name>
    <dbReference type="NCBI Taxonomy" id="142842"/>
    <lineage>
        <taxon>Bacteria</taxon>
        <taxon>Bacillati</taxon>
        <taxon>Bacillota</taxon>
        <taxon>Clostridia</taxon>
        <taxon>Halanaerobiales</taxon>
        <taxon>Halobacteroidaceae</taxon>
        <taxon>Selenihalanaerobacter</taxon>
    </lineage>
</organism>
<keyword evidence="1 5" id="KW-0963">Cytoplasm</keyword>
<reference evidence="8" key="1">
    <citation type="submission" date="2017-02" db="EMBL/GenBank/DDBJ databases">
        <authorList>
            <person name="Varghese N."/>
            <person name="Submissions S."/>
        </authorList>
    </citation>
    <scope>NUCLEOTIDE SEQUENCE [LARGE SCALE GENOMIC DNA]</scope>
    <source>
        <strain evidence="8">ATCC BAA-73</strain>
    </source>
</reference>
<name>A0A1T4QLF6_9FIRM</name>
<dbReference type="GO" id="GO:0005829">
    <property type="term" value="C:cytosol"/>
    <property type="evidence" value="ECO:0007669"/>
    <property type="project" value="TreeGrafter"/>
</dbReference>
<comment type="subcellular location">
    <subcellularLocation>
        <location evidence="5">Cytoplasm</location>
    </subcellularLocation>
</comment>
<evidence type="ECO:0000256" key="1">
    <source>
        <dbReference type="ARBA" id="ARBA00022490"/>
    </source>
</evidence>
<dbReference type="GO" id="GO:0004518">
    <property type="term" value="F:nuclease activity"/>
    <property type="evidence" value="ECO:0007669"/>
    <property type="project" value="UniProtKB-KW"/>
</dbReference>
<sequence length="135" mass="14931">MRILGLDLGDKRIGVAVSDALGLTAQGKKVIKNTSLDDVITELKSLIEEYTIDKIVVGLPKNMNGTLGPRAEKTLVFIDSLKEKIDLPIITWDERLSTAAAERTLIEADISRRKRKKVIDKMAAVVILQNYLDGQ</sequence>
<dbReference type="HAMAP" id="MF_00651">
    <property type="entry name" value="Nuclease_YqgF"/>
    <property type="match status" value="1"/>
</dbReference>
<dbReference type="STRING" id="142842.SAMN02745118_02603"/>
<keyword evidence="4 5" id="KW-0378">Hydrolase</keyword>
<dbReference type="CDD" id="cd16964">
    <property type="entry name" value="YqgF"/>
    <property type="match status" value="1"/>
</dbReference>
<dbReference type="PANTHER" id="PTHR33317:SF4">
    <property type="entry name" value="POLYNUCLEOTIDYL TRANSFERASE, RIBONUCLEASE H-LIKE SUPERFAMILY PROTEIN"/>
    <property type="match status" value="1"/>
</dbReference>
<dbReference type="SMART" id="SM00732">
    <property type="entry name" value="YqgFc"/>
    <property type="match status" value="1"/>
</dbReference>
<gene>
    <name evidence="7" type="ORF">SAMN02745118_02603</name>
</gene>